<feature type="compositionally biased region" description="Polar residues" evidence="4">
    <location>
        <begin position="245"/>
        <end position="262"/>
    </location>
</feature>
<dbReference type="AlphaFoldDB" id="A0A376B6I2"/>
<feature type="compositionally biased region" description="Acidic residues" evidence="4">
    <location>
        <begin position="445"/>
        <end position="455"/>
    </location>
</feature>
<feature type="region of interest" description="Disordered" evidence="4">
    <location>
        <begin position="240"/>
        <end position="263"/>
    </location>
</feature>
<protein>
    <submittedName>
        <fullName evidence="5">Related to U3 small nucleolar RNA-associated protein 14</fullName>
    </submittedName>
</protein>
<dbReference type="EMBL" id="UFAJ01000319">
    <property type="protein sequence ID" value="SSD60295.1"/>
    <property type="molecule type" value="Genomic_DNA"/>
</dbReference>
<organism evidence="5 6">
    <name type="scientific">Saccharomycodes ludwigii</name>
    <dbReference type="NCBI Taxonomy" id="36035"/>
    <lineage>
        <taxon>Eukaryota</taxon>
        <taxon>Fungi</taxon>
        <taxon>Dikarya</taxon>
        <taxon>Ascomycota</taxon>
        <taxon>Saccharomycotina</taxon>
        <taxon>Saccharomycetes</taxon>
        <taxon>Saccharomycodales</taxon>
        <taxon>Saccharomycodaceae</taxon>
        <taxon>Saccharomycodes</taxon>
    </lineage>
</organism>
<feature type="compositionally biased region" description="Basic and acidic residues" evidence="4">
    <location>
        <begin position="531"/>
        <end position="540"/>
    </location>
</feature>
<name>A0A376B6I2_9ASCO</name>
<feature type="compositionally biased region" description="Acidic residues" evidence="4">
    <location>
        <begin position="64"/>
        <end position="92"/>
    </location>
</feature>
<feature type="compositionally biased region" description="Basic residues" evidence="4">
    <location>
        <begin position="722"/>
        <end position="736"/>
    </location>
</feature>
<feature type="compositionally biased region" description="Basic residues" evidence="4">
    <location>
        <begin position="1"/>
        <end position="14"/>
    </location>
</feature>
<evidence type="ECO:0000313" key="5">
    <source>
        <dbReference type="EMBL" id="SSD60295.1"/>
    </source>
</evidence>
<proteinExistence type="predicted"/>
<feature type="compositionally biased region" description="Acidic residues" evidence="4">
    <location>
        <begin position="115"/>
        <end position="131"/>
    </location>
</feature>
<keyword evidence="3" id="KW-0539">Nucleus</keyword>
<feature type="compositionally biased region" description="Polar residues" evidence="4">
    <location>
        <begin position="141"/>
        <end position="152"/>
    </location>
</feature>
<dbReference type="PANTHER" id="PTHR14150">
    <property type="entry name" value="U3 SMALL NUCLEOLAR RNA-ASSOCIATED PROTEIN 14"/>
    <property type="match status" value="1"/>
</dbReference>
<feature type="region of interest" description="Disordered" evidence="4">
    <location>
        <begin position="1"/>
        <end position="41"/>
    </location>
</feature>
<keyword evidence="2" id="KW-0597">Phosphoprotein</keyword>
<sequence length="917" mass="104360">MAKKRTKPTKKQTSRRSLNAFELAEREINGNESDSFTPHYKNKKDYLRLNGTIVNPNKLHNDDSDNIDDSDDDFEDEELDSDEALNSEDDYDVLNSKFSQTIRDKNNNELTLGNQEEEEEGGYTSIDEEELMPLSKVWDINVNNPKESAGDNSSSEDDSALELDDRDEEDADSESEKDADSESEEVNDDIHSDDPFDEVSDDDEEVNLNTVTSKLNKENDKSSNLFKKLDTYADGEENEFALPGISSSGLFNTSADNNTSSGKKLKLTDLLSVVDDKKALDKATLLKEAPKPMAVPLPQRIQKRHERKIAYELSKDEVNKWKDTVQQNRRADHLSFPLVSKSHPVEASTFTPVEKPVTELEEKVGKMLKDSNLVEITKRESKFEDIATATMSPEEMKKRTTELRLMRSLMFREERKARRIKKIKSKAYHRVKKKEMLRNKALISEDADQDSDEEASEKHDIQRAKERMTLKHKTTSKWAQDMIKHGMTKDQSTREEMEEMLAQSERLKSKILGHGSDDSDEGDTFNGNLSDLERENDDANAKTSSNSQAHVGKSGVLNMAFMKNAEAREKKKNQEMLGELRNLENGDDTELFKSGAKDMGANIILNQGRRVYTPAASDSNINIKEHDKRVLEENEMDGSRDIVKRVKDRHDKKIKERNNSKPVKAVDKNENENEFVNKVIGNANPWLNEDSDNEGYSGQKTGKVNVVDENSSKQSKMENKINKNKAKHARKSKNKNHANEDLILNLDAGSTLNIVDPYGGSEDEQVAFQQQNVIAEAFAGDDVVSNFEEEKKRVAIDEDDKEVDVTLPGWGEWAGSGTNKHKKRKYIKKVKGLVNKEKRRDKNLKNVIINEKVNKKNLKYQSSAVPFPYESKEQYERSLRMPIGQEWASSNTYSKMIKPRIMTKPGVVIDPLKEPFK</sequence>
<feature type="compositionally biased region" description="Basic and acidic residues" evidence="4">
    <location>
        <begin position="215"/>
        <end position="224"/>
    </location>
</feature>
<dbReference type="InterPro" id="IPR006709">
    <property type="entry name" value="SSU_processome_Utp14"/>
</dbReference>
<dbReference type="Pfam" id="PF04615">
    <property type="entry name" value="Utp14"/>
    <property type="match status" value="1"/>
</dbReference>
<evidence type="ECO:0000313" key="6">
    <source>
        <dbReference type="Proteomes" id="UP000262825"/>
    </source>
</evidence>
<comment type="subcellular location">
    <subcellularLocation>
        <location evidence="1">Nucleus</location>
        <location evidence="1">Nucleolus</location>
    </subcellularLocation>
</comment>
<feature type="region of interest" description="Disordered" evidence="4">
    <location>
        <begin position="54"/>
        <end position="224"/>
    </location>
</feature>
<reference evidence="6" key="1">
    <citation type="submission" date="2018-06" db="EMBL/GenBank/DDBJ databases">
        <authorList>
            <person name="Guldener U."/>
        </authorList>
    </citation>
    <scope>NUCLEOTIDE SEQUENCE [LARGE SCALE GENOMIC DNA]</scope>
    <source>
        <strain evidence="6">UTAD17</strain>
    </source>
</reference>
<keyword evidence="6" id="KW-1185">Reference proteome</keyword>
<evidence type="ECO:0000256" key="2">
    <source>
        <dbReference type="ARBA" id="ARBA00022553"/>
    </source>
</evidence>
<feature type="region of interest" description="Disordered" evidence="4">
    <location>
        <begin position="435"/>
        <end position="555"/>
    </location>
</feature>
<gene>
    <name evidence="5" type="ORF">SCODWIG_02056</name>
</gene>
<feature type="compositionally biased region" description="Basic and acidic residues" evidence="4">
    <location>
        <begin position="482"/>
        <end position="495"/>
    </location>
</feature>
<dbReference type="GO" id="GO:0006364">
    <property type="term" value="P:rRNA processing"/>
    <property type="evidence" value="ECO:0007669"/>
    <property type="project" value="InterPro"/>
</dbReference>
<feature type="compositionally biased region" description="Acidic residues" evidence="4">
    <location>
        <begin position="195"/>
        <end position="206"/>
    </location>
</feature>
<dbReference type="Proteomes" id="UP000262825">
    <property type="component" value="Unassembled WGS sequence"/>
</dbReference>
<feature type="compositionally biased region" description="Acidic residues" evidence="4">
    <location>
        <begin position="154"/>
        <end position="173"/>
    </location>
</feature>
<dbReference type="VEuPathDB" id="FungiDB:SCODWIG_02056"/>
<dbReference type="PANTHER" id="PTHR14150:SF12">
    <property type="entry name" value="U3 SMALL NUCLEOLAR RNA-ASSOCIATED PROTEIN 14 HOMOLOG A"/>
    <property type="match status" value="1"/>
</dbReference>
<evidence type="ECO:0000256" key="1">
    <source>
        <dbReference type="ARBA" id="ARBA00004604"/>
    </source>
</evidence>
<evidence type="ECO:0000256" key="4">
    <source>
        <dbReference type="SAM" id="MobiDB-lite"/>
    </source>
</evidence>
<feature type="compositionally biased region" description="Basic and acidic residues" evidence="4">
    <location>
        <begin position="456"/>
        <end position="469"/>
    </location>
</feature>
<feature type="region of interest" description="Disordered" evidence="4">
    <location>
        <begin position="711"/>
        <end position="736"/>
    </location>
</feature>
<dbReference type="GO" id="GO:0032040">
    <property type="term" value="C:small-subunit processome"/>
    <property type="evidence" value="ECO:0007669"/>
    <property type="project" value="InterPro"/>
</dbReference>
<evidence type="ECO:0000256" key="3">
    <source>
        <dbReference type="ARBA" id="ARBA00023242"/>
    </source>
</evidence>
<accession>A0A376B6I2</accession>